<accession>A0AA39IST7</accession>
<gene>
    <name evidence="1" type="ORF">QR680_010779</name>
</gene>
<protein>
    <submittedName>
        <fullName evidence="1">Uncharacterized protein</fullName>
    </submittedName>
</protein>
<sequence length="127" mass="14862">MNSKLENGEIQLLDKHSPNCIVVQKVCEQCYDRPYEGSRINRQCSICGTRQRIFTYANCGQLPVTEKFCEWLFSDKTNKGYTALAHYGSGFDHFFIMDYIHKTLKEDKELLLYAGLQNPIFETRHNR</sequence>
<dbReference type="Proteomes" id="UP001175271">
    <property type="component" value="Unassembled WGS sequence"/>
</dbReference>
<reference evidence="1" key="1">
    <citation type="submission" date="2023-06" db="EMBL/GenBank/DDBJ databases">
        <title>Genomic analysis of the entomopathogenic nematode Steinernema hermaphroditum.</title>
        <authorList>
            <person name="Schwarz E.M."/>
            <person name="Heppert J.K."/>
            <person name="Baniya A."/>
            <person name="Schwartz H.T."/>
            <person name="Tan C.-H."/>
            <person name="Antoshechkin I."/>
            <person name="Sternberg P.W."/>
            <person name="Goodrich-Blair H."/>
            <person name="Dillman A.R."/>
        </authorList>
    </citation>
    <scope>NUCLEOTIDE SEQUENCE</scope>
    <source>
        <strain evidence="1">PS9179</strain>
        <tissue evidence="1">Whole animal</tissue>
    </source>
</reference>
<keyword evidence="2" id="KW-1185">Reference proteome</keyword>
<organism evidence="1 2">
    <name type="scientific">Steinernema hermaphroditum</name>
    <dbReference type="NCBI Taxonomy" id="289476"/>
    <lineage>
        <taxon>Eukaryota</taxon>
        <taxon>Metazoa</taxon>
        <taxon>Ecdysozoa</taxon>
        <taxon>Nematoda</taxon>
        <taxon>Chromadorea</taxon>
        <taxon>Rhabditida</taxon>
        <taxon>Tylenchina</taxon>
        <taxon>Panagrolaimomorpha</taxon>
        <taxon>Strongyloidoidea</taxon>
        <taxon>Steinernematidae</taxon>
        <taxon>Steinernema</taxon>
    </lineage>
</organism>
<dbReference type="AlphaFoldDB" id="A0AA39IST7"/>
<dbReference type="EMBL" id="JAUCMV010000001">
    <property type="protein sequence ID" value="KAK0428398.1"/>
    <property type="molecule type" value="Genomic_DNA"/>
</dbReference>
<comment type="caution">
    <text evidence="1">The sequence shown here is derived from an EMBL/GenBank/DDBJ whole genome shotgun (WGS) entry which is preliminary data.</text>
</comment>
<name>A0AA39IST7_9BILA</name>
<proteinExistence type="predicted"/>
<evidence type="ECO:0000313" key="1">
    <source>
        <dbReference type="EMBL" id="KAK0428398.1"/>
    </source>
</evidence>
<evidence type="ECO:0000313" key="2">
    <source>
        <dbReference type="Proteomes" id="UP001175271"/>
    </source>
</evidence>